<evidence type="ECO:0000256" key="14">
    <source>
        <dbReference type="ARBA" id="ARBA00023242"/>
    </source>
</evidence>
<dbReference type="GO" id="GO:0003712">
    <property type="term" value="F:transcription coregulator activity"/>
    <property type="evidence" value="ECO:0007669"/>
    <property type="project" value="InterPro"/>
</dbReference>
<dbReference type="Pfam" id="PF10018">
    <property type="entry name" value="Med4"/>
    <property type="match status" value="1"/>
</dbReference>
<reference evidence="17 18" key="1">
    <citation type="submission" date="2020-11" db="EMBL/GenBank/DDBJ databases">
        <title>Kefir isolates.</title>
        <authorList>
            <person name="Marcisauskas S."/>
            <person name="Kim Y."/>
            <person name="Blasche S."/>
        </authorList>
    </citation>
    <scope>NUCLEOTIDE SEQUENCE [LARGE SCALE GENOMIC DNA]</scope>
    <source>
        <strain evidence="17 18">KR</strain>
    </source>
</reference>
<proteinExistence type="inferred from homology"/>
<evidence type="ECO:0000313" key="18">
    <source>
        <dbReference type="Proteomes" id="UP000777482"/>
    </source>
</evidence>
<evidence type="ECO:0000256" key="7">
    <source>
        <dbReference type="ARBA" id="ARBA00022792"/>
    </source>
</evidence>
<evidence type="ECO:0000256" key="3">
    <source>
        <dbReference type="ARBA" id="ARBA00008817"/>
    </source>
</evidence>
<keyword evidence="10 15" id="KW-0805">Transcription regulation</keyword>
<keyword evidence="9" id="KW-0811">Translocation</keyword>
<dbReference type="PANTHER" id="PTHR12388">
    <property type="entry name" value="MITOCHONDRIA ASSOCIATED GRANULOCYTE MACROPHAGE CSF SIGNALING MOLECULE"/>
    <property type="match status" value="1"/>
</dbReference>
<keyword evidence="11" id="KW-0496">Mitochondrion</keyword>
<keyword evidence="14 15" id="KW-0539">Nucleus</keyword>
<dbReference type="InterPro" id="IPR005341">
    <property type="entry name" value="Tim16"/>
</dbReference>
<evidence type="ECO:0000256" key="12">
    <source>
        <dbReference type="ARBA" id="ARBA00023136"/>
    </source>
</evidence>
<dbReference type="Proteomes" id="UP000777482">
    <property type="component" value="Unassembled WGS sequence"/>
</dbReference>
<dbReference type="InterPro" id="IPR036869">
    <property type="entry name" value="J_dom_sf"/>
</dbReference>
<evidence type="ECO:0000256" key="11">
    <source>
        <dbReference type="ARBA" id="ARBA00023128"/>
    </source>
</evidence>
<keyword evidence="7" id="KW-0999">Mitochondrion inner membrane</keyword>
<evidence type="ECO:0000256" key="6">
    <source>
        <dbReference type="ARBA" id="ARBA00022448"/>
    </source>
</evidence>
<evidence type="ECO:0000256" key="9">
    <source>
        <dbReference type="ARBA" id="ARBA00023010"/>
    </source>
</evidence>
<keyword evidence="12" id="KW-0472">Membrane</keyword>
<dbReference type="AlphaFoldDB" id="A0A9P6VZD7"/>
<comment type="similarity">
    <text evidence="3">Belongs to the TIM16/PAM16 family.</text>
</comment>
<evidence type="ECO:0000256" key="8">
    <source>
        <dbReference type="ARBA" id="ARBA00022927"/>
    </source>
</evidence>
<evidence type="ECO:0000256" key="10">
    <source>
        <dbReference type="ARBA" id="ARBA00023015"/>
    </source>
</evidence>
<comment type="similarity">
    <text evidence="4 15">Belongs to the Mediator complex subunit 4 family.</text>
</comment>
<evidence type="ECO:0000256" key="4">
    <source>
        <dbReference type="ARBA" id="ARBA00009626"/>
    </source>
</evidence>
<dbReference type="GO" id="GO:0006357">
    <property type="term" value="P:regulation of transcription by RNA polymerase II"/>
    <property type="evidence" value="ECO:0007669"/>
    <property type="project" value="InterPro"/>
</dbReference>
<evidence type="ECO:0000256" key="13">
    <source>
        <dbReference type="ARBA" id="ARBA00023163"/>
    </source>
</evidence>
<comment type="function">
    <text evidence="15">Component of the Mediator complex, a coactivator involved in the regulated transcription of nearly all RNA polymerase II-dependent genes. Mediator functions as a bridge to convey information from gene-specific regulatory proteins to the basal RNA polymerase II transcription machinery. Mediator is recruited to promoters by direct interactions with regulatory proteins and serves as a scaffold for the assembly of a functional preinitiation complex with RNA polymerase II and the general transcription factors.</text>
</comment>
<organism evidence="17 18">
    <name type="scientific">Rhodotorula mucilaginosa</name>
    <name type="common">Yeast</name>
    <name type="synonym">Rhodotorula rubra</name>
    <dbReference type="NCBI Taxonomy" id="5537"/>
    <lineage>
        <taxon>Eukaryota</taxon>
        <taxon>Fungi</taxon>
        <taxon>Dikarya</taxon>
        <taxon>Basidiomycota</taxon>
        <taxon>Pucciniomycotina</taxon>
        <taxon>Microbotryomycetes</taxon>
        <taxon>Sporidiobolales</taxon>
        <taxon>Sporidiobolaceae</taxon>
        <taxon>Rhodotorula</taxon>
    </lineage>
</organism>
<sequence>MAPGISAAAAAATAAAGAVDEPLTQDEVARIPSASLPIGLQISHLLGEFTQLTIQLFAIISTTSPSALLSAAAAAAAAGTQSSSATEPIYEALAAVDRKLAALLVMYDSHRRRQRRIEALIRELGSLDSQWRDSALTLQQCLADLSPVIESGALDRKAISTARQADLKPETVLSYARLLAPFTSAPPASLFPPEVKLKGVGATDPTGRTLPAGAIPPFPTEATMRGGRLQFGSEGLLHGYLGETEPVGAGRRDSTTGALIPPEVDLHGAATTAQRPADDTAARLEHEAKLHGAGLGGEGHVEGEGVSDFSAPRVIAQVVILGSQILGKAFVQAWRQAARNARAGGEAAGGGAAGTSGGRAGNVDAITRNHGMTIDEAANILNVKRAGIQAAEETELQKMLKNFDHLFQANTPLTPEGKPHSSHYLQSKIVRAKERIEAELAAAAKGGNAPAGGAAAAEGGAAAPKAPEGKP</sequence>
<dbReference type="PANTHER" id="PTHR12388:SF0">
    <property type="entry name" value="MITOCHONDRIAL IMPORT INNER MEMBRANE TRANSLOCASE SUBUNIT TIM16"/>
    <property type="match status" value="1"/>
</dbReference>
<dbReference type="EMBL" id="PUHQ01000073">
    <property type="protein sequence ID" value="KAG0657967.1"/>
    <property type="molecule type" value="Genomic_DNA"/>
</dbReference>
<evidence type="ECO:0000256" key="1">
    <source>
        <dbReference type="ARBA" id="ARBA00004123"/>
    </source>
</evidence>
<name>A0A9P6VZD7_RHOMI</name>
<gene>
    <name evidence="15" type="primary">MED4</name>
    <name evidence="17" type="ORF">C6P46_006139</name>
</gene>
<dbReference type="InterPro" id="IPR019258">
    <property type="entry name" value="Mediator_Med4"/>
</dbReference>
<dbReference type="OrthoDB" id="10262892at2759"/>
<evidence type="ECO:0000256" key="15">
    <source>
        <dbReference type="RuleBase" id="RU364141"/>
    </source>
</evidence>
<comment type="subunit">
    <text evidence="15">Component of the Mediator complex.</text>
</comment>
<keyword evidence="8" id="KW-0653">Protein transport</keyword>
<dbReference type="Gene3D" id="1.10.287.110">
    <property type="entry name" value="DnaJ domain"/>
    <property type="match status" value="1"/>
</dbReference>
<accession>A0A9P6VZD7</accession>
<evidence type="ECO:0000256" key="16">
    <source>
        <dbReference type="SAM" id="MobiDB-lite"/>
    </source>
</evidence>
<dbReference type="GO" id="GO:0005744">
    <property type="term" value="C:TIM23 mitochondrial import inner membrane translocase complex"/>
    <property type="evidence" value="ECO:0007669"/>
    <property type="project" value="InterPro"/>
</dbReference>
<keyword evidence="13 15" id="KW-0804">Transcription</keyword>
<dbReference type="GO" id="GO:0030150">
    <property type="term" value="P:protein import into mitochondrial matrix"/>
    <property type="evidence" value="ECO:0007669"/>
    <property type="project" value="InterPro"/>
</dbReference>
<protein>
    <recommendedName>
        <fullName evidence="5 15">Mediator of RNA polymerase II transcription subunit 4</fullName>
    </recommendedName>
    <alternativeName>
        <fullName evidence="15">Mediator complex subunit 4</fullName>
    </alternativeName>
</protein>
<evidence type="ECO:0000256" key="2">
    <source>
        <dbReference type="ARBA" id="ARBA00004637"/>
    </source>
</evidence>
<keyword evidence="6" id="KW-0813">Transport</keyword>
<dbReference type="GO" id="GO:0016592">
    <property type="term" value="C:mediator complex"/>
    <property type="evidence" value="ECO:0007669"/>
    <property type="project" value="InterPro"/>
</dbReference>
<comment type="caution">
    <text evidence="17">The sequence shown here is derived from an EMBL/GenBank/DDBJ whole genome shotgun (WGS) entry which is preliminary data.</text>
</comment>
<evidence type="ECO:0000256" key="5">
    <source>
        <dbReference type="ARBA" id="ARBA00020629"/>
    </source>
</evidence>
<feature type="region of interest" description="Disordered" evidence="16">
    <location>
        <begin position="444"/>
        <end position="471"/>
    </location>
</feature>
<dbReference type="Pfam" id="PF03656">
    <property type="entry name" value="Pam16"/>
    <property type="match status" value="1"/>
</dbReference>
<evidence type="ECO:0000313" key="17">
    <source>
        <dbReference type="EMBL" id="KAG0657967.1"/>
    </source>
</evidence>
<keyword evidence="15" id="KW-0010">Activator</keyword>
<keyword evidence="18" id="KW-1185">Reference proteome</keyword>
<comment type="subcellular location">
    <subcellularLocation>
        <location evidence="2">Mitochondrion inner membrane</location>
        <topology evidence="2">Peripheral membrane protein</topology>
    </subcellularLocation>
    <subcellularLocation>
        <location evidence="1 15">Nucleus</location>
    </subcellularLocation>
</comment>